<evidence type="ECO:0000313" key="8">
    <source>
        <dbReference type="EMBL" id="PQA75122.1"/>
    </source>
</evidence>
<keyword evidence="2" id="KW-0813">Transport</keyword>
<feature type="domain" description="Major facilitator superfamily (MFS) profile" evidence="7">
    <location>
        <begin position="24"/>
        <end position="504"/>
    </location>
</feature>
<feature type="transmembrane region" description="Helical" evidence="6">
    <location>
        <begin position="61"/>
        <end position="83"/>
    </location>
</feature>
<comment type="subcellular location">
    <subcellularLocation>
        <location evidence="1">Membrane</location>
        <topology evidence="1">Multi-pass membrane protein</topology>
    </subcellularLocation>
</comment>
<evidence type="ECO:0000256" key="4">
    <source>
        <dbReference type="ARBA" id="ARBA00022989"/>
    </source>
</evidence>
<sequence length="513" mass="54777">MQFDKVPSISYVWRGAQAPNPALTVAVVFMGAFLTTLQGRLFSMSLGDLRGAYGLDVIEGAWLSTAMNAAQFLTMPVTVWLSLIFGPARVIIVSSVTIALATLTIPFVRGYDLLVFLHVIMGLCLGTYLPLTISLALRSLKPHFWLLAMAVYSLRASFGTDAGVGLSGIYVDVIDWRWVYWTASLAGPLIAFTAWKALPLTPIDHDRLRNSDWGGMAMFSLSLAMLFAGCSLGETLGWFDSGVVAACLAGGAILLVMSIVNIALNKDAFVDFSALGNHNVRTALLIACLYGVLMAPTSVLIPNFLAVIGKLKPLQTGSAAIIVFCTYLMMTPLAVWLARRVDARLLLIAGLSIIVLTSAWCGSSIDNEWRTDQYVSPLILFAIGECLTLMGIIPIIVVNMNPAHAAAIGFYAPLARLFAPGVAGGVIALILRLSSDTHSVMLKAGVEAGQPVVIQRADSSGVSGIASIIAREATVLSYADGFYLVFWVGIVALLLAATLKRAPINPLTPPRPE</sequence>
<dbReference type="GO" id="GO:0016020">
    <property type="term" value="C:membrane"/>
    <property type="evidence" value="ECO:0007669"/>
    <property type="project" value="UniProtKB-SubCell"/>
</dbReference>
<feature type="transmembrane region" description="Helical" evidence="6">
    <location>
        <begin position="410"/>
        <end position="431"/>
    </location>
</feature>
<evidence type="ECO:0000313" key="9">
    <source>
        <dbReference type="Proteomes" id="UP000238493"/>
    </source>
</evidence>
<accession>A0A2S7J4F3</accession>
<dbReference type="EMBL" id="PTRC01000006">
    <property type="protein sequence ID" value="PQA75122.1"/>
    <property type="molecule type" value="Genomic_DNA"/>
</dbReference>
<dbReference type="SUPFAM" id="SSF103473">
    <property type="entry name" value="MFS general substrate transporter"/>
    <property type="match status" value="1"/>
</dbReference>
<evidence type="ECO:0000256" key="5">
    <source>
        <dbReference type="ARBA" id="ARBA00023136"/>
    </source>
</evidence>
<name>A0A2S7J4F3_9HYPH</name>
<keyword evidence="9" id="KW-1185">Reference proteome</keyword>
<dbReference type="PANTHER" id="PTHR42718:SF9">
    <property type="entry name" value="MAJOR FACILITATOR SUPERFAMILY MULTIDRUG TRANSPORTER MFSC"/>
    <property type="match status" value="1"/>
</dbReference>
<dbReference type="GO" id="GO:0022857">
    <property type="term" value="F:transmembrane transporter activity"/>
    <property type="evidence" value="ECO:0007669"/>
    <property type="project" value="InterPro"/>
</dbReference>
<evidence type="ECO:0000256" key="3">
    <source>
        <dbReference type="ARBA" id="ARBA00022692"/>
    </source>
</evidence>
<dbReference type="InterPro" id="IPR020846">
    <property type="entry name" value="MFS_dom"/>
</dbReference>
<dbReference type="PROSITE" id="PS50850">
    <property type="entry name" value="MFS"/>
    <property type="match status" value="1"/>
</dbReference>
<feature type="transmembrane region" description="Helical" evidence="6">
    <location>
        <begin position="216"/>
        <end position="237"/>
    </location>
</feature>
<evidence type="ECO:0000256" key="2">
    <source>
        <dbReference type="ARBA" id="ARBA00022448"/>
    </source>
</evidence>
<dbReference type="Proteomes" id="UP000238493">
    <property type="component" value="Unassembled WGS sequence"/>
</dbReference>
<evidence type="ECO:0000259" key="7">
    <source>
        <dbReference type="PROSITE" id="PS50850"/>
    </source>
</evidence>
<feature type="transmembrane region" description="Helical" evidence="6">
    <location>
        <begin position="21"/>
        <end position="41"/>
    </location>
</feature>
<dbReference type="InterPro" id="IPR036259">
    <property type="entry name" value="MFS_trans_sf"/>
</dbReference>
<feature type="transmembrane region" description="Helical" evidence="6">
    <location>
        <begin position="90"/>
        <end position="108"/>
    </location>
</feature>
<dbReference type="RefSeq" id="WP_104754153.1">
    <property type="nucleotide sequence ID" value="NZ_PTRC01000006.1"/>
</dbReference>
<proteinExistence type="predicted"/>
<organism evidence="8 9">
    <name type="scientific">Brucella oryzae</name>
    <dbReference type="NCBI Taxonomy" id="335286"/>
    <lineage>
        <taxon>Bacteria</taxon>
        <taxon>Pseudomonadati</taxon>
        <taxon>Pseudomonadota</taxon>
        <taxon>Alphaproteobacteria</taxon>
        <taxon>Hyphomicrobiales</taxon>
        <taxon>Brucellaceae</taxon>
        <taxon>Brucella/Ochrobactrum group</taxon>
        <taxon>Brucella</taxon>
    </lineage>
</organism>
<dbReference type="InterPro" id="IPR011701">
    <property type="entry name" value="MFS"/>
</dbReference>
<feature type="transmembrane region" description="Helical" evidence="6">
    <location>
        <begin position="284"/>
        <end position="305"/>
    </location>
</feature>
<gene>
    <name evidence="8" type="ORF">C3731_02585</name>
</gene>
<dbReference type="OrthoDB" id="9812221at2"/>
<protein>
    <submittedName>
        <fullName evidence="8">MFS transporter</fullName>
    </submittedName>
</protein>
<evidence type="ECO:0000256" key="1">
    <source>
        <dbReference type="ARBA" id="ARBA00004141"/>
    </source>
</evidence>
<dbReference type="AlphaFoldDB" id="A0A2S7J4F3"/>
<feature type="transmembrane region" description="Helical" evidence="6">
    <location>
        <begin position="377"/>
        <end position="398"/>
    </location>
</feature>
<feature type="transmembrane region" description="Helical" evidence="6">
    <location>
        <begin position="481"/>
        <end position="499"/>
    </location>
</feature>
<feature type="transmembrane region" description="Helical" evidence="6">
    <location>
        <begin position="243"/>
        <end position="264"/>
    </location>
</feature>
<keyword evidence="4 6" id="KW-1133">Transmembrane helix</keyword>
<dbReference type="Gene3D" id="1.20.1250.20">
    <property type="entry name" value="MFS general substrate transporter like domains"/>
    <property type="match status" value="1"/>
</dbReference>
<dbReference type="Pfam" id="PF07690">
    <property type="entry name" value="MFS_1"/>
    <property type="match status" value="1"/>
</dbReference>
<feature type="transmembrane region" description="Helical" evidence="6">
    <location>
        <begin position="345"/>
        <end position="365"/>
    </location>
</feature>
<keyword evidence="5 6" id="KW-0472">Membrane</keyword>
<feature type="transmembrane region" description="Helical" evidence="6">
    <location>
        <begin position="178"/>
        <end position="195"/>
    </location>
</feature>
<evidence type="ECO:0000256" key="6">
    <source>
        <dbReference type="SAM" id="Phobius"/>
    </source>
</evidence>
<reference evidence="8 9" key="1">
    <citation type="submission" date="2018-02" db="EMBL/GenBank/DDBJ databases">
        <title>Draft genome sequence of Ochrobactrum oryzae found in Brazil.</title>
        <authorList>
            <person name="Cerdeira L."/>
            <person name="Andrade F."/>
            <person name="Zacariotto T."/>
            <person name="Barbosa B."/>
            <person name="Santos S."/>
            <person name="Cassetari V."/>
            <person name="Lincopan N."/>
        </authorList>
    </citation>
    <scope>NUCLEOTIDE SEQUENCE [LARGE SCALE GENOMIC DNA]</scope>
    <source>
        <strain evidence="8 9">OA447</strain>
    </source>
</reference>
<feature type="transmembrane region" description="Helical" evidence="6">
    <location>
        <begin position="317"/>
        <end position="338"/>
    </location>
</feature>
<feature type="transmembrane region" description="Helical" evidence="6">
    <location>
        <begin position="144"/>
        <end position="166"/>
    </location>
</feature>
<dbReference type="PANTHER" id="PTHR42718">
    <property type="entry name" value="MAJOR FACILITATOR SUPERFAMILY MULTIDRUG TRANSPORTER MFSC"/>
    <property type="match status" value="1"/>
</dbReference>
<comment type="caution">
    <text evidence="8">The sequence shown here is derived from an EMBL/GenBank/DDBJ whole genome shotgun (WGS) entry which is preliminary data.</text>
</comment>
<feature type="transmembrane region" description="Helical" evidence="6">
    <location>
        <begin position="114"/>
        <end position="137"/>
    </location>
</feature>
<keyword evidence="3 6" id="KW-0812">Transmembrane</keyword>